<keyword evidence="3" id="KW-1185">Reference proteome</keyword>
<organism evidence="2 3">
    <name type="scientific">Elysia crispata</name>
    <name type="common">lettuce slug</name>
    <dbReference type="NCBI Taxonomy" id="231223"/>
    <lineage>
        <taxon>Eukaryota</taxon>
        <taxon>Metazoa</taxon>
        <taxon>Spiralia</taxon>
        <taxon>Lophotrochozoa</taxon>
        <taxon>Mollusca</taxon>
        <taxon>Gastropoda</taxon>
        <taxon>Heterobranchia</taxon>
        <taxon>Euthyneura</taxon>
        <taxon>Panpulmonata</taxon>
        <taxon>Sacoglossa</taxon>
        <taxon>Placobranchoidea</taxon>
        <taxon>Plakobranchidae</taxon>
        <taxon>Elysia</taxon>
    </lineage>
</organism>
<evidence type="ECO:0000313" key="3">
    <source>
        <dbReference type="Proteomes" id="UP001283361"/>
    </source>
</evidence>
<proteinExistence type="predicted"/>
<evidence type="ECO:0000256" key="1">
    <source>
        <dbReference type="SAM" id="MobiDB-lite"/>
    </source>
</evidence>
<accession>A0AAE1DSE8</accession>
<sequence>MHTTWEGDLGFPNPCGRRKSEKPADLVVDSQVDAGILLSYSTLILALHGGHTAHFDLSSTRRSYSTLILALHVGHTAY</sequence>
<evidence type="ECO:0000313" key="2">
    <source>
        <dbReference type="EMBL" id="KAK3780600.1"/>
    </source>
</evidence>
<dbReference type="AlphaFoldDB" id="A0AAE1DSE8"/>
<dbReference type="EMBL" id="JAWDGP010002704">
    <property type="protein sequence ID" value="KAK3780600.1"/>
    <property type="molecule type" value="Genomic_DNA"/>
</dbReference>
<dbReference type="Proteomes" id="UP001283361">
    <property type="component" value="Unassembled WGS sequence"/>
</dbReference>
<reference evidence="2" key="1">
    <citation type="journal article" date="2023" name="G3 (Bethesda)">
        <title>A reference genome for the long-term kleptoplast-retaining sea slug Elysia crispata morphotype clarki.</title>
        <authorList>
            <person name="Eastman K.E."/>
            <person name="Pendleton A.L."/>
            <person name="Shaikh M.A."/>
            <person name="Suttiyut T."/>
            <person name="Ogas R."/>
            <person name="Tomko P."/>
            <person name="Gavelis G."/>
            <person name="Widhalm J.R."/>
            <person name="Wisecaver J.H."/>
        </authorList>
    </citation>
    <scope>NUCLEOTIDE SEQUENCE</scope>
    <source>
        <strain evidence="2">ECLA1</strain>
    </source>
</reference>
<protein>
    <submittedName>
        <fullName evidence="2">Uncharacterized protein</fullName>
    </submittedName>
</protein>
<comment type="caution">
    <text evidence="2">The sequence shown here is derived from an EMBL/GenBank/DDBJ whole genome shotgun (WGS) entry which is preliminary data.</text>
</comment>
<feature type="region of interest" description="Disordered" evidence="1">
    <location>
        <begin position="1"/>
        <end position="22"/>
    </location>
</feature>
<name>A0AAE1DSE8_9GAST</name>
<gene>
    <name evidence="2" type="ORF">RRG08_037538</name>
</gene>